<geneLocation type="plasmid" evidence="1 2">
    <name>pSROS01</name>
</geneLocation>
<dbReference type="KEGG" id="sro:Sros_9394"/>
<sequence>MSTRTDDLGTQMIAFENAEIIASHEAFENHVHNAQRMARTLALMLVQDGEIVSTWLRHRKPKKGKRVPLLERVSLSRRTRAHSRNAADALLEAVSSLQKMTGVHAEYVRTEKASVRDDPPHK</sequence>
<dbReference type="OrthoDB" id="9895052at2"/>
<dbReference type="AlphaFoldDB" id="D2BFW0"/>
<dbReference type="HOGENOM" id="CLU_2025489_0_0_11"/>
<keyword evidence="1" id="KW-0614">Plasmid</keyword>
<gene>
    <name evidence="1" type="ORF">Sros_9394</name>
</gene>
<proteinExistence type="predicted"/>
<dbReference type="EMBL" id="CP001815">
    <property type="protein sequence ID" value="ACZ92012.1"/>
    <property type="molecule type" value="Genomic_DNA"/>
</dbReference>
<name>D2BFW0_STRRD</name>
<accession>D2BFW0</accession>
<evidence type="ECO:0000313" key="1">
    <source>
        <dbReference type="EMBL" id="ACZ92012.1"/>
    </source>
</evidence>
<dbReference type="RefSeq" id="WP_012895738.1">
    <property type="nucleotide sequence ID" value="NC_013596.1"/>
</dbReference>
<protein>
    <submittedName>
        <fullName evidence="1">Uncharacterized protein</fullName>
    </submittedName>
</protein>
<dbReference type="Proteomes" id="UP000002029">
    <property type="component" value="Plasmid pSROS01"/>
</dbReference>
<evidence type="ECO:0000313" key="2">
    <source>
        <dbReference type="Proteomes" id="UP000002029"/>
    </source>
</evidence>
<organism evidence="1 2">
    <name type="scientific">Streptosporangium roseum (strain ATCC 12428 / DSM 43021 / JCM 3005 / KCTC 9067 / NCIMB 10171 / NRRL 2505 / NI 9100)</name>
    <dbReference type="NCBI Taxonomy" id="479432"/>
    <lineage>
        <taxon>Bacteria</taxon>
        <taxon>Bacillati</taxon>
        <taxon>Actinomycetota</taxon>
        <taxon>Actinomycetes</taxon>
        <taxon>Streptosporangiales</taxon>
        <taxon>Streptosporangiaceae</taxon>
        <taxon>Streptosporangium</taxon>
    </lineage>
</organism>
<reference evidence="1 2" key="1">
    <citation type="journal article" date="2010" name="Stand. Genomic Sci.">
        <title>Complete genome sequence of Streptosporangium roseum type strain (NI 9100).</title>
        <authorList>
            <person name="Nolan M."/>
            <person name="Sikorski J."/>
            <person name="Jando M."/>
            <person name="Lucas S."/>
            <person name="Lapidus A."/>
            <person name="Glavina Del Rio T."/>
            <person name="Chen F."/>
            <person name="Tice H."/>
            <person name="Pitluck S."/>
            <person name="Cheng J.F."/>
            <person name="Chertkov O."/>
            <person name="Sims D."/>
            <person name="Meincke L."/>
            <person name="Brettin T."/>
            <person name="Han C."/>
            <person name="Detter J.C."/>
            <person name="Bruce D."/>
            <person name="Goodwin L."/>
            <person name="Land M."/>
            <person name="Hauser L."/>
            <person name="Chang Y.J."/>
            <person name="Jeffries C.D."/>
            <person name="Ivanova N."/>
            <person name="Mavromatis K."/>
            <person name="Mikhailova N."/>
            <person name="Chen A."/>
            <person name="Palaniappan K."/>
            <person name="Chain P."/>
            <person name="Rohde M."/>
            <person name="Goker M."/>
            <person name="Bristow J."/>
            <person name="Eisen J.A."/>
            <person name="Markowitz V."/>
            <person name="Hugenholtz P."/>
            <person name="Kyrpides N.C."/>
            <person name="Klenk H.P."/>
        </authorList>
    </citation>
    <scope>NUCLEOTIDE SEQUENCE [LARGE SCALE GENOMIC DNA]</scope>
    <source>
        <strain evidence="2">ATCC 12428 / DSM 43021 / JCM 3005 / NI 9100</strain>
        <plasmid evidence="2">Plasmid pSROS01</plasmid>
    </source>
</reference>
<keyword evidence="2" id="KW-1185">Reference proteome</keyword>